<dbReference type="GO" id="GO:0005524">
    <property type="term" value="F:ATP binding"/>
    <property type="evidence" value="ECO:0007669"/>
    <property type="project" value="UniProtKB-UniRule"/>
</dbReference>
<dbReference type="OrthoDB" id="9800958at2"/>
<comment type="cofactor">
    <cofactor evidence="7">
        <name>Mg(2+)</name>
        <dbReference type="ChEBI" id="CHEBI:18420"/>
    </cofactor>
</comment>
<dbReference type="GO" id="GO:0051301">
    <property type="term" value="P:cell division"/>
    <property type="evidence" value="ECO:0007669"/>
    <property type="project" value="UniProtKB-KW"/>
</dbReference>
<comment type="subcellular location">
    <subcellularLocation>
        <location evidence="7 8">Cytoplasm</location>
    </subcellularLocation>
</comment>
<keyword evidence="7 12" id="KW-0436">Ligase</keyword>
<feature type="domain" description="Mur ligase N-terminal catalytic" evidence="9">
    <location>
        <begin position="46"/>
        <end position="93"/>
    </location>
</feature>
<keyword evidence="13" id="KW-1185">Reference proteome</keyword>
<evidence type="ECO:0000256" key="7">
    <source>
        <dbReference type="HAMAP-Rule" id="MF_00208"/>
    </source>
</evidence>
<dbReference type="EC" id="6.3.2.-" evidence="7"/>
<dbReference type="HAMAP" id="MF_00208">
    <property type="entry name" value="MurE"/>
    <property type="match status" value="1"/>
</dbReference>
<sequence length="549" mass="58184">MSNHAYESAAALRPRHCAPTALADLAHTLSLEAAGDPAADLGQVLIHGVSVDSGDVAPGELFVALPGFRRHGAEFAAQAVAGGAVAVLTDADGATRLGASLGQVPVLTHPDPRAVVGPLAAEVYHHPATHLTTTAVTGTNGKTTTTYFLQSILAAHLGQCMIAGTVELSVGTQSVESPRTTVEAPVLQRMMALAVEEGVKAASLEASSHAIVLHRLGGTVVDVAGFTNLQRDHLDFHHTMEEYLEAKARLFTPEHARRAVICVDDRWGAALAERVADRGAVPVDRVRAYPAQDSEDPAQGAQWWVSQVKASMTQAATTFTLHGPDGEQIEALCPLPGLVNVQNAALALVMALRAGVAQDTAVQALAHAHNIPGRMQRISQRDGRRGTCIVDFAHTPEAMDLALKAVREITPGRLIVVFGSDGDRDQGKRPLLGQVAARLADVLVVTDENPRSEDPQLIRDAVLAGVRSVRPGLEDVEEITTWRGDAVRRGVELCGPQDTVIVTGKGHEPFLEMAGEFIRYNDAPVMREAVEAKWPARTGAEASTGSEHE</sequence>
<keyword evidence="7" id="KW-0963">Cytoplasm</keyword>
<dbReference type="PANTHER" id="PTHR23135">
    <property type="entry name" value="MUR LIGASE FAMILY MEMBER"/>
    <property type="match status" value="1"/>
</dbReference>
<dbReference type="Proteomes" id="UP000004778">
    <property type="component" value="Unassembled WGS sequence"/>
</dbReference>
<proteinExistence type="inferred from homology"/>
<keyword evidence="7" id="KW-0547">Nucleotide-binding</keyword>
<keyword evidence="7" id="KW-0460">Magnesium</keyword>
<dbReference type="AlphaFoldDB" id="C0W7F6"/>
<comment type="pathway">
    <text evidence="7 8">Cell wall biogenesis; peptidoglycan biosynthesis.</text>
</comment>
<evidence type="ECO:0000256" key="5">
    <source>
        <dbReference type="ARBA" id="ARBA00023306"/>
    </source>
</evidence>
<dbReference type="UniPathway" id="UPA00219"/>
<feature type="binding site" evidence="7">
    <location>
        <position position="53"/>
    </location>
    <ligand>
        <name>UDP-N-acetyl-alpha-D-muramoyl-L-alanyl-D-glutamate</name>
        <dbReference type="ChEBI" id="CHEBI:83900"/>
    </ligand>
</feature>
<evidence type="ECO:0000256" key="8">
    <source>
        <dbReference type="RuleBase" id="RU004135"/>
    </source>
</evidence>
<evidence type="ECO:0000313" key="12">
    <source>
        <dbReference type="EMBL" id="EEH65337.1"/>
    </source>
</evidence>
<dbReference type="Pfam" id="PF08245">
    <property type="entry name" value="Mur_ligase_M"/>
    <property type="match status" value="1"/>
</dbReference>
<dbReference type="RefSeq" id="WP_006548761.1">
    <property type="nucleotide sequence ID" value="NZ_DS999574.1"/>
</dbReference>
<accession>C0W7F6</accession>
<dbReference type="PANTHER" id="PTHR23135:SF4">
    <property type="entry name" value="UDP-N-ACETYLMURAMOYL-L-ALANYL-D-GLUTAMATE--2,6-DIAMINOPIMELATE LIGASE MURE HOMOLOG, CHLOROPLASTIC"/>
    <property type="match status" value="1"/>
</dbReference>
<comment type="caution">
    <text evidence="12">The sequence shown here is derived from an EMBL/GenBank/DDBJ whole genome shotgun (WGS) entry which is preliminary data.</text>
</comment>
<evidence type="ECO:0000259" key="9">
    <source>
        <dbReference type="Pfam" id="PF01225"/>
    </source>
</evidence>
<dbReference type="SUPFAM" id="SSF53244">
    <property type="entry name" value="MurD-like peptide ligases, peptide-binding domain"/>
    <property type="match status" value="1"/>
</dbReference>
<comment type="function">
    <text evidence="7">Catalyzes the addition of an amino acid to the nucleotide precursor UDP-N-acetylmuramoyl-L-alanyl-D-glutamate (UMAG) in the biosynthesis of bacterial cell-wall peptidoglycan.</text>
</comment>
<dbReference type="InterPro" id="IPR004101">
    <property type="entry name" value="Mur_ligase_C"/>
</dbReference>
<keyword evidence="3 7" id="KW-0133">Cell shape</keyword>
<dbReference type="EMBL" id="ACFH01000122">
    <property type="protein sequence ID" value="EEH65337.1"/>
    <property type="molecule type" value="Genomic_DNA"/>
</dbReference>
<organism evidence="12 13">
    <name type="scientific">Actinomyces urogenitalis DSM 15434</name>
    <dbReference type="NCBI Taxonomy" id="525246"/>
    <lineage>
        <taxon>Bacteria</taxon>
        <taxon>Bacillati</taxon>
        <taxon>Actinomycetota</taxon>
        <taxon>Actinomycetes</taxon>
        <taxon>Actinomycetales</taxon>
        <taxon>Actinomycetaceae</taxon>
        <taxon>Actinomyces</taxon>
    </lineage>
</organism>
<feature type="binding site" evidence="7">
    <location>
        <position position="215"/>
    </location>
    <ligand>
        <name>UDP-N-acetyl-alpha-D-muramoyl-L-alanyl-D-glutamate</name>
        <dbReference type="ChEBI" id="CHEBI:83900"/>
    </ligand>
</feature>
<comment type="caution">
    <text evidence="7">Lacks conserved residue(s) required for the propagation of feature annotation.</text>
</comment>
<gene>
    <name evidence="7 12" type="primary">murE</name>
    <name evidence="12" type="ORF">HMPREF0058_1800</name>
</gene>
<dbReference type="GO" id="GO:0005737">
    <property type="term" value="C:cytoplasm"/>
    <property type="evidence" value="ECO:0007669"/>
    <property type="project" value="UniProtKB-SubCell"/>
</dbReference>
<dbReference type="InterPro" id="IPR000713">
    <property type="entry name" value="Mur_ligase_N"/>
</dbReference>
<evidence type="ECO:0000256" key="3">
    <source>
        <dbReference type="ARBA" id="ARBA00022960"/>
    </source>
</evidence>
<keyword evidence="6 7" id="KW-0961">Cell wall biogenesis/degradation</keyword>
<evidence type="ECO:0000256" key="4">
    <source>
        <dbReference type="ARBA" id="ARBA00022984"/>
    </source>
</evidence>
<dbReference type="GO" id="GO:0000287">
    <property type="term" value="F:magnesium ion binding"/>
    <property type="evidence" value="ECO:0007669"/>
    <property type="project" value="UniProtKB-UniRule"/>
</dbReference>
<dbReference type="InterPro" id="IPR013221">
    <property type="entry name" value="Mur_ligase_cen"/>
</dbReference>
<dbReference type="InterPro" id="IPR005761">
    <property type="entry name" value="UDP-N-AcMur-Glu-dNH2Pim_ligase"/>
</dbReference>
<keyword evidence="2 7" id="KW-0132">Cell division</keyword>
<feature type="domain" description="Mur ligase central" evidence="11">
    <location>
        <begin position="136"/>
        <end position="351"/>
    </location>
</feature>
<dbReference type="GO" id="GO:0016881">
    <property type="term" value="F:acid-amino acid ligase activity"/>
    <property type="evidence" value="ECO:0007669"/>
    <property type="project" value="UniProtKB-UniRule"/>
</dbReference>
<evidence type="ECO:0000256" key="6">
    <source>
        <dbReference type="ARBA" id="ARBA00023316"/>
    </source>
</evidence>
<dbReference type="HOGENOM" id="CLU_022291_4_1_11"/>
<dbReference type="Pfam" id="PF01225">
    <property type="entry name" value="Mur_ligase"/>
    <property type="match status" value="1"/>
</dbReference>
<comment type="PTM">
    <text evidence="7">Carboxylation is probably crucial for Mg(2+) binding and, consequently, for the gamma-phosphate positioning of ATP.</text>
</comment>
<name>C0W7F6_9ACTO</name>
<evidence type="ECO:0000259" key="10">
    <source>
        <dbReference type="Pfam" id="PF02875"/>
    </source>
</evidence>
<dbReference type="InterPro" id="IPR036615">
    <property type="entry name" value="Mur_ligase_C_dom_sf"/>
</dbReference>
<dbReference type="STRING" id="103621.GCA_001067145_00957"/>
<comment type="similarity">
    <text evidence="1 7">Belongs to the MurCDEF family. MurE subfamily.</text>
</comment>
<evidence type="ECO:0000256" key="1">
    <source>
        <dbReference type="ARBA" id="ARBA00005898"/>
    </source>
</evidence>
<dbReference type="eggNOG" id="COG0769">
    <property type="taxonomic scope" value="Bacteria"/>
</dbReference>
<dbReference type="SUPFAM" id="SSF53623">
    <property type="entry name" value="MurD-like peptide ligases, catalytic domain"/>
    <property type="match status" value="1"/>
</dbReference>
<reference evidence="12 13" key="1">
    <citation type="submission" date="2009-01" db="EMBL/GenBank/DDBJ databases">
        <authorList>
            <person name="Qin X."/>
            <person name="Bachman B."/>
            <person name="Battles P."/>
            <person name="Bell A."/>
            <person name="Bess C."/>
            <person name="Bickham C."/>
            <person name="Chaboub L."/>
            <person name="Chen D."/>
            <person name="Coyle M."/>
            <person name="Deiros D.R."/>
            <person name="Dinh H."/>
            <person name="Forbes L."/>
            <person name="Fowler G."/>
            <person name="Francisco L."/>
            <person name="Fu Q."/>
            <person name="Gubbala S."/>
            <person name="Hale W."/>
            <person name="Han Y."/>
            <person name="Hemphill L."/>
            <person name="Highlander S.K."/>
            <person name="Hirani K."/>
            <person name="Hogues M."/>
            <person name="Jackson L."/>
            <person name="Jakkamsetti A."/>
            <person name="Javaid M."/>
            <person name="Jiang H."/>
            <person name="Korchina V."/>
            <person name="Kovar C."/>
            <person name="Lara F."/>
            <person name="Lee S."/>
            <person name="Mata R."/>
            <person name="Mathew T."/>
            <person name="Moen C."/>
            <person name="Morales K."/>
            <person name="Munidasa M."/>
            <person name="Nazareth L."/>
            <person name="Ngo R."/>
            <person name="Nguyen L."/>
            <person name="Okwuonu G."/>
            <person name="Ongeri F."/>
            <person name="Patil S."/>
            <person name="Petrosino J."/>
            <person name="Pham C."/>
            <person name="Pham P."/>
            <person name="Pu L.-L."/>
            <person name="Puazo M."/>
            <person name="Raj R."/>
            <person name="Reid J."/>
            <person name="Rouhana J."/>
            <person name="Saada N."/>
            <person name="Shang Y."/>
            <person name="Simmons D."/>
            <person name="Thornton R."/>
            <person name="Warren J."/>
            <person name="Weissenberger G."/>
            <person name="Zhang J."/>
            <person name="Zhang L."/>
            <person name="Zhou C."/>
            <person name="Zhu D."/>
            <person name="Muzny D."/>
            <person name="Worley K."/>
            <person name="Gibbs R."/>
        </authorList>
    </citation>
    <scope>NUCLEOTIDE SEQUENCE [LARGE SCALE GENOMIC DNA]</scope>
    <source>
        <strain evidence="12 13">DSM 15434</strain>
    </source>
</reference>
<dbReference type="Gene3D" id="3.40.1390.10">
    <property type="entry name" value="MurE/MurF, N-terminal domain"/>
    <property type="match status" value="1"/>
</dbReference>
<feature type="domain" description="Mur ligase C-terminal" evidence="10">
    <location>
        <begin position="373"/>
        <end position="506"/>
    </location>
</feature>
<evidence type="ECO:0000259" key="11">
    <source>
        <dbReference type="Pfam" id="PF08245"/>
    </source>
</evidence>
<dbReference type="NCBIfam" id="TIGR01085">
    <property type="entry name" value="murE"/>
    <property type="match status" value="1"/>
</dbReference>
<feature type="binding site" evidence="7">
    <location>
        <begin position="138"/>
        <end position="144"/>
    </location>
    <ligand>
        <name>ATP</name>
        <dbReference type="ChEBI" id="CHEBI:30616"/>
    </ligand>
</feature>
<feature type="modified residue" description="N6-carboxylysine" evidence="7">
    <location>
        <position position="247"/>
    </location>
</feature>
<evidence type="ECO:0000256" key="2">
    <source>
        <dbReference type="ARBA" id="ARBA00022618"/>
    </source>
</evidence>
<protein>
    <recommendedName>
        <fullName evidence="7">UDP-N-acetylmuramyl-tripeptide synthetase</fullName>
        <ecNumber evidence="7">6.3.2.-</ecNumber>
    </recommendedName>
    <alternativeName>
        <fullName evidence="7">UDP-MurNAc-tripeptide synthetase</fullName>
    </alternativeName>
</protein>
<dbReference type="Gene3D" id="3.90.190.20">
    <property type="entry name" value="Mur ligase, C-terminal domain"/>
    <property type="match status" value="1"/>
</dbReference>
<dbReference type="GO" id="GO:0071555">
    <property type="term" value="P:cell wall organization"/>
    <property type="evidence" value="ECO:0007669"/>
    <property type="project" value="UniProtKB-KW"/>
</dbReference>
<keyword evidence="4 7" id="KW-0573">Peptidoglycan synthesis</keyword>
<keyword evidence="5 7" id="KW-0131">Cell cycle</keyword>
<dbReference type="NCBIfam" id="NF001124">
    <property type="entry name" value="PRK00139.1-2"/>
    <property type="match status" value="1"/>
</dbReference>
<dbReference type="GO" id="GO:0009252">
    <property type="term" value="P:peptidoglycan biosynthetic process"/>
    <property type="evidence" value="ECO:0007669"/>
    <property type="project" value="UniProtKB-UniRule"/>
</dbReference>
<dbReference type="GO" id="GO:0008360">
    <property type="term" value="P:regulation of cell shape"/>
    <property type="evidence" value="ECO:0007669"/>
    <property type="project" value="UniProtKB-KW"/>
</dbReference>
<feature type="binding site" evidence="7">
    <location>
        <position position="207"/>
    </location>
    <ligand>
        <name>UDP-N-acetyl-alpha-D-muramoyl-L-alanyl-D-glutamate</name>
        <dbReference type="ChEBI" id="CHEBI:83900"/>
    </ligand>
</feature>
<dbReference type="SUPFAM" id="SSF63418">
    <property type="entry name" value="MurE/MurF N-terminal domain"/>
    <property type="match status" value="1"/>
</dbReference>
<keyword evidence="7" id="KW-0067">ATP-binding</keyword>
<dbReference type="InterPro" id="IPR035911">
    <property type="entry name" value="MurE/MurF_N"/>
</dbReference>
<dbReference type="Gene3D" id="3.40.1190.10">
    <property type="entry name" value="Mur-like, catalytic domain"/>
    <property type="match status" value="1"/>
</dbReference>
<dbReference type="Pfam" id="PF02875">
    <property type="entry name" value="Mur_ligase_C"/>
    <property type="match status" value="1"/>
</dbReference>
<dbReference type="InterPro" id="IPR036565">
    <property type="entry name" value="Mur-like_cat_sf"/>
</dbReference>
<evidence type="ECO:0000313" key="13">
    <source>
        <dbReference type="Proteomes" id="UP000004778"/>
    </source>
</evidence>
<feature type="binding site" evidence="7">
    <location>
        <begin position="180"/>
        <end position="181"/>
    </location>
    <ligand>
        <name>UDP-N-acetyl-alpha-D-muramoyl-L-alanyl-D-glutamate</name>
        <dbReference type="ChEBI" id="CHEBI:83900"/>
    </ligand>
</feature>